<dbReference type="Pfam" id="PF08386">
    <property type="entry name" value="Abhydrolase_4"/>
    <property type="match status" value="1"/>
</dbReference>
<dbReference type="InterPro" id="IPR050266">
    <property type="entry name" value="AB_hydrolase_sf"/>
</dbReference>
<dbReference type="PRINTS" id="PR00793">
    <property type="entry name" value="PROAMNOPTASE"/>
</dbReference>
<gene>
    <name evidence="3" type="ORF">GII14_21620</name>
</gene>
<protein>
    <submittedName>
        <fullName evidence="3">Alpha/beta fold hydrolase</fullName>
    </submittedName>
</protein>
<dbReference type="InterPro" id="IPR029058">
    <property type="entry name" value="AB_hydrolase_fold"/>
</dbReference>
<evidence type="ECO:0000313" key="4">
    <source>
        <dbReference type="Proteomes" id="UP000502117"/>
    </source>
</evidence>
<dbReference type="PANTHER" id="PTHR43798">
    <property type="entry name" value="MONOACYLGLYCEROL LIPASE"/>
    <property type="match status" value="1"/>
</dbReference>
<sequence length="503" mass="54594">MPKRDTSMKQRNFGQQYWPAVTSMLLLALGLCWTPLSQAQTASESTGCYIDGLSERLRCGTIRVAEDPQKPDGRQLAIHYAVLPAIKNTAPDEAVLAISGGPGQSAIENAATFNLILSKVRQNRDILLIDQRGTGQSNALECAALDLEQTLAYNDEALDVEQETRNCLSKLDADISQYGSEQALHDFEAVRRHLGYQKLHLYGISYGSRMAQLYMRHYPEVLETVTLDGVVPMQQSVLAIGAAIGRAQDLLLSDCEQDALCAQTYPQLRQELNQLAERLGQHAVMKKVPHPVTGDIAMLTLTRSKLLGSLRMALYSPSVRALLPYAIHRAAMEEYQPLLGLMALSVDSTGIAMGMHAAVVCGEDWPRLTAAERQQAEASVIGKEMLSSLDRSCPIWNVPAAAATFAEPITSDIPTLLLSGAKDPATPPSWGELAMTQLSNARHLISPYATHGVAAQSCANELIAELVKGTAPDKLDGECLNKDVRRSFYLNASTVEAIPGGTK</sequence>
<dbReference type="SUPFAM" id="SSF53474">
    <property type="entry name" value="alpha/beta-Hydrolases"/>
    <property type="match status" value="1"/>
</dbReference>
<dbReference type="GO" id="GO:0008233">
    <property type="term" value="F:peptidase activity"/>
    <property type="evidence" value="ECO:0007669"/>
    <property type="project" value="InterPro"/>
</dbReference>
<evidence type="ECO:0000256" key="1">
    <source>
        <dbReference type="ARBA" id="ARBA00022801"/>
    </source>
</evidence>
<dbReference type="EMBL" id="CP045857">
    <property type="protein sequence ID" value="QIJ06506.1"/>
    <property type="molecule type" value="Genomic_DNA"/>
</dbReference>
<evidence type="ECO:0000259" key="2">
    <source>
        <dbReference type="Pfam" id="PF08386"/>
    </source>
</evidence>
<dbReference type="Proteomes" id="UP000502117">
    <property type="component" value="Chromosome"/>
</dbReference>
<accession>A0A6G7LXH2</accession>
<organism evidence="3 4">
    <name type="scientific">Shewanella chilikensis</name>
    <dbReference type="NCBI Taxonomy" id="558541"/>
    <lineage>
        <taxon>Bacteria</taxon>
        <taxon>Pseudomonadati</taxon>
        <taxon>Pseudomonadota</taxon>
        <taxon>Gammaproteobacteria</taxon>
        <taxon>Alteromonadales</taxon>
        <taxon>Shewanellaceae</taxon>
        <taxon>Shewanella</taxon>
    </lineage>
</organism>
<dbReference type="GO" id="GO:0016020">
    <property type="term" value="C:membrane"/>
    <property type="evidence" value="ECO:0007669"/>
    <property type="project" value="TreeGrafter"/>
</dbReference>
<evidence type="ECO:0000313" key="3">
    <source>
        <dbReference type="EMBL" id="QIJ06506.1"/>
    </source>
</evidence>
<dbReference type="PANTHER" id="PTHR43798:SF27">
    <property type="entry name" value="HYDROLASE ALPHA_BETA HYDROLASE FOLD FAMILY"/>
    <property type="match status" value="1"/>
</dbReference>
<feature type="domain" description="Peptidase S33 tripeptidyl aminopeptidase-like C-terminal" evidence="2">
    <location>
        <begin position="379"/>
        <end position="479"/>
    </location>
</feature>
<name>A0A6G7LXH2_9GAMM</name>
<dbReference type="AlphaFoldDB" id="A0A6G7LXH2"/>
<dbReference type="GO" id="GO:0006508">
    <property type="term" value="P:proteolysis"/>
    <property type="evidence" value="ECO:0007669"/>
    <property type="project" value="InterPro"/>
</dbReference>
<reference evidence="3 4" key="1">
    <citation type="submission" date="2019-11" db="EMBL/GenBank/DDBJ databases">
        <title>Complete Genome Sequence of Shewanella chilikensis Strain DC57, Isolated from Corroded Seal Rings at a floating production facility in Australia.</title>
        <authorList>
            <person name="Salgar-Chaparro S.J."/>
            <person name="Castillo-Villamizar G.A."/>
            <person name="Poehlein A."/>
            <person name="Daniel R."/>
            <person name="Machuca L."/>
        </authorList>
    </citation>
    <scope>NUCLEOTIDE SEQUENCE [LARGE SCALE GENOMIC DNA]</scope>
    <source>
        <strain evidence="3 4">DC57</strain>
    </source>
</reference>
<dbReference type="InterPro" id="IPR002410">
    <property type="entry name" value="Peptidase_S33"/>
</dbReference>
<dbReference type="Gene3D" id="3.40.50.1820">
    <property type="entry name" value="alpha/beta hydrolase"/>
    <property type="match status" value="1"/>
</dbReference>
<dbReference type="KEGG" id="schk:GII14_21620"/>
<dbReference type="InterPro" id="IPR013595">
    <property type="entry name" value="Pept_S33_TAP-like_C"/>
</dbReference>
<keyword evidence="1 3" id="KW-0378">Hydrolase</keyword>
<proteinExistence type="predicted"/>